<evidence type="ECO:0000256" key="2">
    <source>
        <dbReference type="ARBA" id="ARBA00012417"/>
    </source>
</evidence>
<dbReference type="GO" id="GO:0042575">
    <property type="term" value="C:DNA polymerase complex"/>
    <property type="evidence" value="ECO:0007669"/>
    <property type="project" value="UniProtKB-ARBA"/>
</dbReference>
<dbReference type="InterPro" id="IPR036397">
    <property type="entry name" value="RNaseH_sf"/>
</dbReference>
<feature type="domain" description="DNA-directed DNA polymerase family B mitochondria/virus" evidence="9">
    <location>
        <begin position="455"/>
        <end position="640"/>
    </location>
</feature>
<keyword evidence="4" id="KW-0548">Nucleotidyltransferase</keyword>
<keyword evidence="3" id="KW-0808">Transferase</keyword>
<evidence type="ECO:0000256" key="6">
    <source>
        <dbReference type="ARBA" id="ARBA00022932"/>
    </source>
</evidence>
<dbReference type="GO" id="GO:0006260">
    <property type="term" value="P:DNA replication"/>
    <property type="evidence" value="ECO:0007669"/>
    <property type="project" value="UniProtKB-KW"/>
</dbReference>
<keyword evidence="7" id="KW-0238">DNA-binding</keyword>
<dbReference type="EMBL" id="GEZM01073530">
    <property type="protein sequence ID" value="JAV65024.1"/>
    <property type="molecule type" value="Transcribed_RNA"/>
</dbReference>
<dbReference type="Gene3D" id="3.90.1600.10">
    <property type="entry name" value="Palm domain of DNA polymerase"/>
    <property type="match status" value="1"/>
</dbReference>
<keyword evidence="5" id="KW-0235">DNA replication</keyword>
<comment type="catalytic activity">
    <reaction evidence="8">
        <text>DNA(n) + a 2'-deoxyribonucleoside 5'-triphosphate = DNA(n+1) + diphosphate</text>
        <dbReference type="Rhea" id="RHEA:22508"/>
        <dbReference type="Rhea" id="RHEA-COMP:17339"/>
        <dbReference type="Rhea" id="RHEA-COMP:17340"/>
        <dbReference type="ChEBI" id="CHEBI:33019"/>
        <dbReference type="ChEBI" id="CHEBI:61560"/>
        <dbReference type="ChEBI" id="CHEBI:173112"/>
        <dbReference type="EC" id="2.7.7.7"/>
    </reaction>
</comment>
<reference evidence="10" key="1">
    <citation type="journal article" date="2016" name="Sci. Rep.">
        <title>Molecular characterization of firefly nuptial gifts: a multi-omics approach sheds light on postcopulatory sexual selection.</title>
        <authorList>
            <person name="Al-Wathiqui N."/>
            <person name="Fallon T.R."/>
            <person name="South A."/>
            <person name="Weng J.K."/>
            <person name="Lewis S.M."/>
        </authorList>
    </citation>
    <scope>NUCLEOTIDE SEQUENCE</scope>
</reference>
<accession>A0A1Y1L1R3</accession>
<dbReference type="PANTHER" id="PTHR33568">
    <property type="entry name" value="DNA POLYMERASE"/>
    <property type="match status" value="1"/>
</dbReference>
<dbReference type="GO" id="GO:0006281">
    <property type="term" value="P:DNA repair"/>
    <property type="evidence" value="ECO:0007669"/>
    <property type="project" value="UniProtKB-ARBA"/>
</dbReference>
<evidence type="ECO:0000313" key="10">
    <source>
        <dbReference type="EMBL" id="JAV65027.1"/>
    </source>
</evidence>
<comment type="similarity">
    <text evidence="1">Belongs to the DNA polymerase type-B family.</text>
</comment>
<evidence type="ECO:0000256" key="1">
    <source>
        <dbReference type="ARBA" id="ARBA00005755"/>
    </source>
</evidence>
<dbReference type="Pfam" id="PF03175">
    <property type="entry name" value="DNA_pol_B_2"/>
    <property type="match status" value="2"/>
</dbReference>
<organism evidence="10">
    <name type="scientific">Photinus pyralis</name>
    <name type="common">Common eastern firefly</name>
    <name type="synonym">Lampyris pyralis</name>
    <dbReference type="NCBI Taxonomy" id="7054"/>
    <lineage>
        <taxon>Eukaryota</taxon>
        <taxon>Metazoa</taxon>
        <taxon>Ecdysozoa</taxon>
        <taxon>Arthropoda</taxon>
        <taxon>Hexapoda</taxon>
        <taxon>Insecta</taxon>
        <taxon>Pterygota</taxon>
        <taxon>Neoptera</taxon>
        <taxon>Endopterygota</taxon>
        <taxon>Coleoptera</taxon>
        <taxon>Polyphaga</taxon>
        <taxon>Elateriformia</taxon>
        <taxon>Elateroidea</taxon>
        <taxon>Lampyridae</taxon>
        <taxon>Lampyrinae</taxon>
        <taxon>Photinus</taxon>
    </lineage>
</organism>
<feature type="domain" description="DNA-directed DNA polymerase family B mitochondria/virus" evidence="9">
    <location>
        <begin position="786"/>
        <end position="959"/>
    </location>
</feature>
<dbReference type="SUPFAM" id="SSF53098">
    <property type="entry name" value="Ribonuclease H-like"/>
    <property type="match status" value="1"/>
</dbReference>
<dbReference type="InterPro" id="IPR023211">
    <property type="entry name" value="DNA_pol_palm_dom_sf"/>
</dbReference>
<dbReference type="AlphaFoldDB" id="A0A1Y1L1R3"/>
<dbReference type="InterPro" id="IPR012337">
    <property type="entry name" value="RNaseH-like_sf"/>
</dbReference>
<sequence length="1253" mass="143646">MEKFRILKDNTRKVRRFNLSGRTLEFKLKPIPKDANPIHWTKEAITQIVHKGVEGLSPQDMVGFSFCSKDFNKGEGWMRFKVASDVTVDDVWDTISSIYQSNACGLNTETFCLRVTSVRLPSGLGRERKYINFQEDCTARRGVVVINNNDGLCLPRAIVVAIAYVNHDNEYRQIRRNIGKKQEQKAIKLLRDSNIIIPKSGAGVSELQQFQEYLQPYKLTVYLYGSKGRDVMFEGDGTGKRLNLIYHDGHYNVVTSLTAAFTCTYYCEDCHVPFNNKNRHRCGGTCAFCFQTPVCSKEDVIKIKCGECGRDFRGQKCFDNHKTFNICTQIRRCEKCFTIYRCNRNHVCEEVFCKTCNSHVNRDHLCYIQVDKGSPKTQDTLFIFYDLETMQEQLLEDGSLLHQPNLCVFVQCCDKCIDEEKLYFCQKCGFRQKIITDNVINVLMRHILEIRKKFKNVVVLAHNGGGFDHQFILNHILTQTDLTPELIMRGTKLVCMFLDNVRFLDSLNYFQMSLNKLPKVFGLTALKKGYFPHLFNTTEHQNYIGPIPPIETFDPDNLKCNEREILLAWHASKVAGNYTFDFQKEFIDYCVADVDILARSCLKFRELMIKEGNVCPFTESVTLPGACNKIFRRSFLKPNTIGLIPKGGYRNCDNQSKLAIRWLLLEERSRQIDIIHSGKQKEARVGGVKVDGYCPKTNEVFEFHGCYYHGCPKCFKYTRNASLPDSPSETLEYRYEATVAKSCRLIELGYAVIEMWECDFKRLMTEEMFNYTETHHIIASSPLNPRDAFYGGRTGNAKSFYITKGDEQIKYVDFTSLYPYVNKYGLYPIRHPTVHIGESCSKLNLDEVDGIIKCKILPPQTLFHPVLPVKMNKKLMFVLCRSCGEGFDQGPCKHNDDERAVTGTWVLAEVKKAIQKGYKLLVTYEIWKYDTEQYNKSTKTGGLFNEYINKFLGIKQQSSGWPTSCDTSEKRAEYVKDYFETEGVRLDPAKIDKNPGLRQLGKSVITSFWGKLGQRENQSKTTIVRQPGEFYNIMTNPSIDINSVLTINEDTLLVNWGFKEESYNPLSTVNVVLAAYTTAQARLKLYEYLEKLEDRVLYYDTDSIIYVSVPGMYDPPLGRFLGELTDELEEEGVGSYIKEFVSGGPKNYAYKMWSSSKGCDVTVCKVKGISLSYKASQVINFDQIKKMVLEEESEPIMLTSKLIKRTAEHDVITTSAAKTYRTNSTKRCFAPDGSSTPYGYKKARLTNVIIENL</sequence>
<dbReference type="Gene3D" id="3.40.960.10">
    <property type="entry name" value="VSR Endonuclease"/>
    <property type="match status" value="1"/>
</dbReference>
<dbReference type="GO" id="GO:0003887">
    <property type="term" value="F:DNA-directed DNA polymerase activity"/>
    <property type="evidence" value="ECO:0007669"/>
    <property type="project" value="UniProtKB-KW"/>
</dbReference>
<dbReference type="GO" id="GO:0000166">
    <property type="term" value="F:nucleotide binding"/>
    <property type="evidence" value="ECO:0007669"/>
    <property type="project" value="InterPro"/>
</dbReference>
<protein>
    <recommendedName>
        <fullName evidence="2">DNA-directed DNA polymerase</fullName>
        <ecNumber evidence="2">2.7.7.7</ecNumber>
    </recommendedName>
</protein>
<evidence type="ECO:0000259" key="9">
    <source>
        <dbReference type="Pfam" id="PF03175"/>
    </source>
</evidence>
<keyword evidence="6" id="KW-0239">DNA-directed DNA polymerase</keyword>
<evidence type="ECO:0000256" key="4">
    <source>
        <dbReference type="ARBA" id="ARBA00022695"/>
    </source>
</evidence>
<proteinExistence type="inferred from homology"/>
<dbReference type="InterPro" id="IPR043502">
    <property type="entry name" value="DNA/RNA_pol_sf"/>
</dbReference>
<dbReference type="EMBL" id="GEZM01073527">
    <property type="protein sequence ID" value="JAV65027.1"/>
    <property type="molecule type" value="Transcribed_RNA"/>
</dbReference>
<dbReference type="EC" id="2.7.7.7" evidence="2"/>
<dbReference type="GO" id="GO:0003677">
    <property type="term" value="F:DNA binding"/>
    <property type="evidence" value="ECO:0007669"/>
    <property type="project" value="UniProtKB-KW"/>
</dbReference>
<dbReference type="SUPFAM" id="SSF56672">
    <property type="entry name" value="DNA/RNA polymerases"/>
    <property type="match status" value="1"/>
</dbReference>
<evidence type="ECO:0000256" key="3">
    <source>
        <dbReference type="ARBA" id="ARBA00022679"/>
    </source>
</evidence>
<dbReference type="EMBL" id="GEZM01073526">
    <property type="protein sequence ID" value="JAV65028.1"/>
    <property type="molecule type" value="Transcribed_RNA"/>
</dbReference>
<dbReference type="SUPFAM" id="SSF52980">
    <property type="entry name" value="Restriction endonuclease-like"/>
    <property type="match status" value="1"/>
</dbReference>
<evidence type="ECO:0000256" key="5">
    <source>
        <dbReference type="ARBA" id="ARBA00022705"/>
    </source>
</evidence>
<evidence type="ECO:0000256" key="8">
    <source>
        <dbReference type="ARBA" id="ARBA00049244"/>
    </source>
</evidence>
<evidence type="ECO:0000256" key="7">
    <source>
        <dbReference type="ARBA" id="ARBA00023125"/>
    </source>
</evidence>
<dbReference type="PANTHER" id="PTHR33568:SF3">
    <property type="entry name" value="DNA-DIRECTED DNA POLYMERASE"/>
    <property type="match status" value="1"/>
</dbReference>
<name>A0A1Y1L1R3_PHOPY</name>
<dbReference type="InterPro" id="IPR004868">
    <property type="entry name" value="DNA-dir_DNA_pol_B_mt/vir"/>
</dbReference>
<dbReference type="InterPro" id="IPR011335">
    <property type="entry name" value="Restrct_endonuc-II-like"/>
</dbReference>
<dbReference type="Gene3D" id="3.30.420.10">
    <property type="entry name" value="Ribonuclease H-like superfamily/Ribonuclease H"/>
    <property type="match status" value="1"/>
</dbReference>